<dbReference type="Pfam" id="PF00207">
    <property type="entry name" value="A2M"/>
    <property type="match status" value="1"/>
</dbReference>
<feature type="chain" id="PRO_5038593261" description="Alpha-2-macroglobulin domain-containing protein" evidence="2">
    <location>
        <begin position="21"/>
        <end position="1785"/>
    </location>
</feature>
<sequence>MKRFLCFLALAVVFSTAANAIADRYQDKRLKFKKDWTEYSRAEEKDLPKTQERILERIMDKAVSEDACLDLCYAFDEYVSLSGYDREELPDRLDYIYGVIEGLPSVQMKCLMYLSVRQDAPQRATDSLASCLERNKDALIGKHRITAGMASAVGGSIDEAFHYIDDYEFLLKKLIYTYWPGMSRVPAGYIDKLVEYCSGAGEEYMINLVDALMIKAGHEAENAYAGTGNGELIRRYREIADSCGDNAAWIIPVSRMAELLRIRSGSEDEFLSLDSMSRQAIAWADEKLSQKDIPFYEKQLLEDRKEDIEHVIDMLNEKAIYDLTEYFPYPCETEIVFAVKNCSDVHVTINKSDLSGIVMDETVHCPGTRSFGVEDTLVLFTLPALEDGNYNISYYIPGENAALWNRISRRLDVSSYSVAMRTGSDGIPEFYLTDARTGKPVESSGFTIEFEDKGREPFSSVMDFDGFTKLPVEIDCYARLRFVSPDGRRSPEVPIYPERPHYSGSRPYDASYGEFFLDRKLFRPGEKVRFKYVAYHSNGRRLGVEPGKTVSVGLYASDGRLVDSLSCTTGDFGSASGEFEIPEGLMNGTFSIRTKSGSMEYFRVEDAEPPVFSAGFNPVEGIFRYGDSLSVSGYVKSYRGYDVEGAKVAYTVEDRWGGREFSGKTYTGRDGSFSIPVVMTGGYMCINAVATMQDGSSLEFRKSLMTDEYGVELSILTDCLKVSDDGGFYSIGDDSLAFELEAKNRDGVVLDSLACRYSVCRVGEDGKKRVVFSADAFTGEKLVVGKEMLSPGEYEVSFSYESDGLVNSEARSFIFLEDSEAAYPDIDRPYVFVEVSGDTCLMGGRDSLWVLAEYFDLNTGELLEVGRDVLVPGIHRICDSIPELYPGRSLVRSLYVVKEGEAKVLRTDLSSTADFSIDMEVASLRKVTSSGTTEYFTLIFPDTHDVEVLVDIFDKSSEDIMSNKYYFAPQNVLKRAYVPYPYSYFGGSGHFRDFAMSSGNVVMKADAAVAERAMGSASDERALYIPDDILRKDFSSTLAFYPHLRPDADGRIEVCYGTSARLSTFVVQILAHDKALRTAFARDEVVVKRELMVSASVPDFLRVGDSAVLALAVKNDMDAPAYGRFVVEMYDASREDSLAVPAYRWQSAPVFVDAGGTVSENAALPVADGKISRYALRFAFVGENDTKVSDAEEHVLSVVPSDIVAVNTVSAISDASGMAAVDVRELSDTGGNPIYRIDVSTPVSAAIDAMPLVLEPSVNSLTDWVDALVTMKVAERLLAEKPGMADYVRALEPEDVAGYENTPWYDYMAEQNAGLAALDSLLSPSWRQRFSEEAVYRIRGFRYSNGAFSWFPGGKPSAYMTLMLLERYAVCSAFGIGYSEEEAECISGALAYLDEEFSSRMKHVSDSLGWREYSSELFDRDGFVHDYMFVRSFYRNSVPLSGTAGRFYDKCEKLMARRAARADVPLKIKFAHVLLNGDRYSGSRRMADIVASLYEHASADRWGNLCFAPGRHGLYGIFDSEVYVNSSALMLFDELEARGINDRRGSAGKVSSLADGTERHLLSLKEGTDWGDGIRTAVAVSALISRSSGEFPEKSSSIIADASGLDSLAGDDGILRIAASDAGNLMIVSVSKIYRTVIEDLGSSGNGISVRREFYRRPLASSSLEPLTEGSHIEKGDVIVCRYVIDNDQARSFVRLSAMKPACFAATDIRSGYAYSWRTSFPAYRDIQESHTDYYVDYLPEGVSELTEEFFVTVSGTFSAGNVEIVSLYAPQYRGCTEAQEVHVQ</sequence>
<evidence type="ECO:0000256" key="2">
    <source>
        <dbReference type="SAM" id="SignalP"/>
    </source>
</evidence>
<evidence type="ECO:0000313" key="5">
    <source>
        <dbReference type="Proteomes" id="UP000823604"/>
    </source>
</evidence>
<dbReference type="InterPro" id="IPR001599">
    <property type="entry name" value="Macroglobln_a2"/>
</dbReference>
<keyword evidence="2" id="KW-0732">Signal</keyword>
<gene>
    <name evidence="4" type="ORF">IAB81_08050</name>
</gene>
<dbReference type="Proteomes" id="UP000823604">
    <property type="component" value="Unassembled WGS sequence"/>
</dbReference>
<evidence type="ECO:0000313" key="4">
    <source>
        <dbReference type="EMBL" id="MBO8473558.1"/>
    </source>
</evidence>
<dbReference type="InterPro" id="IPR041246">
    <property type="entry name" value="Bact_MG10"/>
</dbReference>
<name>A0A9D9IIX1_9BACT</name>
<evidence type="ECO:0000256" key="1">
    <source>
        <dbReference type="ARBA" id="ARBA00010556"/>
    </source>
</evidence>
<dbReference type="EMBL" id="JADIMA010000082">
    <property type="protein sequence ID" value="MBO8473558.1"/>
    <property type="molecule type" value="Genomic_DNA"/>
</dbReference>
<evidence type="ECO:0000259" key="3">
    <source>
        <dbReference type="SMART" id="SM01360"/>
    </source>
</evidence>
<organism evidence="4 5">
    <name type="scientific">Candidatus Merdivivens pullicola</name>
    <dbReference type="NCBI Taxonomy" id="2840872"/>
    <lineage>
        <taxon>Bacteria</taxon>
        <taxon>Pseudomonadati</taxon>
        <taxon>Bacteroidota</taxon>
        <taxon>Bacteroidia</taxon>
        <taxon>Bacteroidales</taxon>
        <taxon>Muribaculaceae</taxon>
        <taxon>Muribaculaceae incertae sedis</taxon>
        <taxon>Candidatus Merdivivens</taxon>
    </lineage>
</organism>
<feature type="signal peptide" evidence="2">
    <location>
        <begin position="1"/>
        <end position="20"/>
    </location>
</feature>
<dbReference type="Gene3D" id="2.60.40.1930">
    <property type="match status" value="1"/>
</dbReference>
<dbReference type="GO" id="GO:0004866">
    <property type="term" value="F:endopeptidase inhibitor activity"/>
    <property type="evidence" value="ECO:0007669"/>
    <property type="project" value="InterPro"/>
</dbReference>
<protein>
    <recommendedName>
        <fullName evidence="3">Alpha-2-macroglobulin domain-containing protein</fullName>
    </recommendedName>
</protein>
<dbReference type="SMART" id="SM01360">
    <property type="entry name" value="A2M"/>
    <property type="match status" value="1"/>
</dbReference>
<feature type="domain" description="Alpha-2-macroglobulin" evidence="3">
    <location>
        <begin position="1037"/>
        <end position="1127"/>
    </location>
</feature>
<comment type="caution">
    <text evidence="4">The sequence shown here is derived from an EMBL/GenBank/DDBJ whole genome shotgun (WGS) entry which is preliminary data.</text>
</comment>
<proteinExistence type="inferred from homology"/>
<dbReference type="Pfam" id="PF17973">
    <property type="entry name" value="bMG10"/>
    <property type="match status" value="1"/>
</dbReference>
<accession>A0A9D9IIX1</accession>
<dbReference type="InterPro" id="IPR002890">
    <property type="entry name" value="MG2"/>
</dbReference>
<reference evidence="4" key="2">
    <citation type="journal article" date="2021" name="PeerJ">
        <title>Extensive microbial diversity within the chicken gut microbiome revealed by metagenomics and culture.</title>
        <authorList>
            <person name="Gilroy R."/>
            <person name="Ravi A."/>
            <person name="Getino M."/>
            <person name="Pursley I."/>
            <person name="Horton D.L."/>
            <person name="Alikhan N.F."/>
            <person name="Baker D."/>
            <person name="Gharbi K."/>
            <person name="Hall N."/>
            <person name="Watson M."/>
            <person name="Adriaenssens E.M."/>
            <person name="Foster-Nyarko E."/>
            <person name="Jarju S."/>
            <person name="Secka A."/>
            <person name="Antonio M."/>
            <person name="Oren A."/>
            <person name="Chaudhuri R.R."/>
            <person name="La Ragione R."/>
            <person name="Hildebrand F."/>
            <person name="Pallen M.J."/>
        </authorList>
    </citation>
    <scope>NUCLEOTIDE SEQUENCE</scope>
    <source>
        <strain evidence="4">B1-8020</strain>
    </source>
</reference>
<dbReference type="Pfam" id="PF01835">
    <property type="entry name" value="MG2"/>
    <property type="match status" value="1"/>
</dbReference>
<reference evidence="4" key="1">
    <citation type="submission" date="2020-10" db="EMBL/GenBank/DDBJ databases">
        <authorList>
            <person name="Gilroy R."/>
        </authorList>
    </citation>
    <scope>NUCLEOTIDE SEQUENCE</scope>
    <source>
        <strain evidence="4">B1-8020</strain>
    </source>
</reference>
<comment type="similarity">
    <text evidence="1">Belongs to the protease inhibitor I39 (alpha-2-macroglobulin) family. Bacterial alpha-2-macroglobulin subfamily.</text>
</comment>